<reference evidence="3" key="1">
    <citation type="submission" date="2023-10" db="EMBL/GenBank/DDBJ databases">
        <title>Genome assemblies of two species of porcelain crab, Petrolisthes cinctipes and Petrolisthes manimaculis (Anomura: Porcellanidae).</title>
        <authorList>
            <person name="Angst P."/>
        </authorList>
    </citation>
    <scope>NUCLEOTIDE SEQUENCE</scope>
    <source>
        <strain evidence="3">PB745_01</strain>
        <tissue evidence="3">Gill</tissue>
    </source>
</reference>
<sequence length="206" mass="20953">MDLEAVKVLLETQNKTFKTALDIIVEQLKARIQHSEETITDLVKSLEFTQAEVKELQNEVNQGKIAFFKYTKLIIKKRTTQRPETASNEPTGRVGGDVTVSGGAGGRRPVGSGAGVGGGRDVSSAAPVGAGVWDAAGAAAVSPAVDGVDAVAMSPAGAGAGAAASSLRGSSDGTPTHVGSLGGSAGDLRVGSSAVQRQPMSLRNRK</sequence>
<feature type="compositionally biased region" description="Low complexity" evidence="2">
    <location>
        <begin position="160"/>
        <end position="173"/>
    </location>
</feature>
<feature type="compositionally biased region" description="Polar residues" evidence="2">
    <location>
        <begin position="193"/>
        <end position="206"/>
    </location>
</feature>
<evidence type="ECO:0000256" key="2">
    <source>
        <dbReference type="SAM" id="MobiDB-lite"/>
    </source>
</evidence>
<dbReference type="Proteomes" id="UP001286313">
    <property type="component" value="Unassembled WGS sequence"/>
</dbReference>
<evidence type="ECO:0000256" key="1">
    <source>
        <dbReference type="SAM" id="Coils"/>
    </source>
</evidence>
<keyword evidence="4" id="KW-1185">Reference proteome</keyword>
<feature type="coiled-coil region" evidence="1">
    <location>
        <begin position="25"/>
        <end position="66"/>
    </location>
</feature>
<organism evidence="3 4">
    <name type="scientific">Petrolisthes cinctipes</name>
    <name type="common">Flat porcelain crab</name>
    <dbReference type="NCBI Taxonomy" id="88211"/>
    <lineage>
        <taxon>Eukaryota</taxon>
        <taxon>Metazoa</taxon>
        <taxon>Ecdysozoa</taxon>
        <taxon>Arthropoda</taxon>
        <taxon>Crustacea</taxon>
        <taxon>Multicrustacea</taxon>
        <taxon>Malacostraca</taxon>
        <taxon>Eumalacostraca</taxon>
        <taxon>Eucarida</taxon>
        <taxon>Decapoda</taxon>
        <taxon>Pleocyemata</taxon>
        <taxon>Anomura</taxon>
        <taxon>Galatheoidea</taxon>
        <taxon>Porcellanidae</taxon>
        <taxon>Petrolisthes</taxon>
    </lineage>
</organism>
<accession>A0AAE1FUF4</accession>
<evidence type="ECO:0000313" key="4">
    <source>
        <dbReference type="Proteomes" id="UP001286313"/>
    </source>
</evidence>
<name>A0AAE1FUF4_PETCI</name>
<dbReference type="AlphaFoldDB" id="A0AAE1FUF4"/>
<evidence type="ECO:0000313" key="3">
    <source>
        <dbReference type="EMBL" id="KAK3880767.1"/>
    </source>
</evidence>
<gene>
    <name evidence="3" type="ORF">Pcinc_014748</name>
</gene>
<keyword evidence="1" id="KW-0175">Coiled coil</keyword>
<dbReference type="EMBL" id="JAWQEG010001291">
    <property type="protein sequence ID" value="KAK3880767.1"/>
    <property type="molecule type" value="Genomic_DNA"/>
</dbReference>
<comment type="caution">
    <text evidence="3">The sequence shown here is derived from an EMBL/GenBank/DDBJ whole genome shotgun (WGS) entry which is preliminary data.</text>
</comment>
<feature type="compositionally biased region" description="Gly residues" evidence="2">
    <location>
        <begin position="102"/>
        <end position="120"/>
    </location>
</feature>
<feature type="region of interest" description="Disordered" evidence="2">
    <location>
        <begin position="160"/>
        <end position="206"/>
    </location>
</feature>
<feature type="region of interest" description="Disordered" evidence="2">
    <location>
        <begin position="80"/>
        <end position="120"/>
    </location>
</feature>
<proteinExistence type="predicted"/>
<protein>
    <submittedName>
        <fullName evidence="3">Uncharacterized protein</fullName>
    </submittedName>
</protein>